<dbReference type="HAMAP" id="MF_00009">
    <property type="entry name" value="Endoribonucl_YbeY"/>
    <property type="match status" value="1"/>
</dbReference>
<dbReference type="HOGENOM" id="CLU_106710_3_0_9"/>
<dbReference type="SUPFAM" id="SSF55486">
    <property type="entry name" value="Metalloproteases ('zincins'), catalytic domain"/>
    <property type="match status" value="1"/>
</dbReference>
<keyword evidence="8 9" id="KW-0862">Zinc</keyword>
<dbReference type="PROSITE" id="PS01306">
    <property type="entry name" value="UPF0054"/>
    <property type="match status" value="1"/>
</dbReference>
<protein>
    <recommendedName>
        <fullName evidence="9">Endoribonuclease YbeY</fullName>
        <ecNumber evidence="9">3.1.-.-</ecNumber>
    </recommendedName>
</protein>
<keyword evidence="5 9" id="KW-0479">Metal-binding</keyword>
<name>K9ESW8_9LACT</name>
<keyword evidence="11" id="KW-1185">Reference proteome</keyword>
<evidence type="ECO:0000313" key="11">
    <source>
        <dbReference type="Proteomes" id="UP000009875"/>
    </source>
</evidence>
<dbReference type="InterPro" id="IPR002036">
    <property type="entry name" value="YbeY"/>
</dbReference>
<keyword evidence="9" id="KW-0963">Cytoplasm</keyword>
<organism evidence="10 11">
    <name type="scientific">Alloiococcus otitis ATCC 51267</name>
    <dbReference type="NCBI Taxonomy" id="883081"/>
    <lineage>
        <taxon>Bacteria</taxon>
        <taxon>Bacillati</taxon>
        <taxon>Bacillota</taxon>
        <taxon>Bacilli</taxon>
        <taxon>Lactobacillales</taxon>
        <taxon>Carnobacteriaceae</taxon>
        <taxon>Alloiococcus</taxon>
    </lineage>
</organism>
<keyword evidence="3 9" id="KW-0698">rRNA processing</keyword>
<dbReference type="GO" id="GO:0006364">
    <property type="term" value="P:rRNA processing"/>
    <property type="evidence" value="ECO:0007669"/>
    <property type="project" value="UniProtKB-UniRule"/>
</dbReference>
<comment type="cofactor">
    <cofactor evidence="9">
        <name>Zn(2+)</name>
        <dbReference type="ChEBI" id="CHEBI:29105"/>
    </cofactor>
    <text evidence="9">Binds 1 zinc ion.</text>
</comment>
<dbReference type="GO" id="GO:0004521">
    <property type="term" value="F:RNA endonuclease activity"/>
    <property type="evidence" value="ECO:0007669"/>
    <property type="project" value="UniProtKB-UniRule"/>
</dbReference>
<evidence type="ECO:0000256" key="2">
    <source>
        <dbReference type="ARBA" id="ARBA00022517"/>
    </source>
</evidence>
<dbReference type="RefSeq" id="WP_003776772.1">
    <property type="nucleotide sequence ID" value="NZ_JH992957.1"/>
</dbReference>
<dbReference type="InterPro" id="IPR023091">
    <property type="entry name" value="MetalPrtase_cat_dom_sf_prd"/>
</dbReference>
<dbReference type="GO" id="GO:0004222">
    <property type="term" value="F:metalloendopeptidase activity"/>
    <property type="evidence" value="ECO:0007669"/>
    <property type="project" value="InterPro"/>
</dbReference>
<dbReference type="Proteomes" id="UP000009875">
    <property type="component" value="Unassembled WGS sequence"/>
</dbReference>
<dbReference type="InterPro" id="IPR020549">
    <property type="entry name" value="YbeY_CS"/>
</dbReference>
<evidence type="ECO:0000256" key="8">
    <source>
        <dbReference type="ARBA" id="ARBA00022833"/>
    </source>
</evidence>
<evidence type="ECO:0000256" key="4">
    <source>
        <dbReference type="ARBA" id="ARBA00022722"/>
    </source>
</evidence>
<gene>
    <name evidence="9" type="primary">ybeY</name>
    <name evidence="10" type="ORF">HMPREF9698_00369</name>
</gene>
<dbReference type="STRING" id="883081.HMPREF9698_00369"/>
<dbReference type="OrthoDB" id="9807740at2"/>
<dbReference type="GO" id="GO:0005737">
    <property type="term" value="C:cytoplasm"/>
    <property type="evidence" value="ECO:0007669"/>
    <property type="project" value="UniProtKB-SubCell"/>
</dbReference>
<comment type="similarity">
    <text evidence="1 9">Belongs to the endoribonuclease YbeY family.</text>
</comment>
<dbReference type="GO" id="GO:0008270">
    <property type="term" value="F:zinc ion binding"/>
    <property type="evidence" value="ECO:0007669"/>
    <property type="project" value="UniProtKB-UniRule"/>
</dbReference>
<dbReference type="PATRIC" id="fig|883081.3.peg.371"/>
<evidence type="ECO:0000256" key="6">
    <source>
        <dbReference type="ARBA" id="ARBA00022759"/>
    </source>
</evidence>
<keyword evidence="7 9" id="KW-0378">Hydrolase</keyword>
<evidence type="ECO:0000256" key="1">
    <source>
        <dbReference type="ARBA" id="ARBA00010875"/>
    </source>
</evidence>
<evidence type="ECO:0000256" key="9">
    <source>
        <dbReference type="HAMAP-Rule" id="MF_00009"/>
    </source>
</evidence>
<dbReference type="eggNOG" id="COG0319">
    <property type="taxonomic scope" value="Bacteria"/>
</dbReference>
<comment type="function">
    <text evidence="9">Single strand-specific metallo-endoribonuclease involved in late-stage 70S ribosome quality control and in maturation of the 3' terminus of the 16S rRNA.</text>
</comment>
<feature type="binding site" evidence="9">
    <location>
        <position position="135"/>
    </location>
    <ligand>
        <name>Zn(2+)</name>
        <dbReference type="ChEBI" id="CHEBI:29105"/>
        <note>catalytic</note>
    </ligand>
</feature>
<evidence type="ECO:0000256" key="7">
    <source>
        <dbReference type="ARBA" id="ARBA00022801"/>
    </source>
</evidence>
<dbReference type="NCBIfam" id="TIGR00043">
    <property type="entry name" value="rRNA maturation RNase YbeY"/>
    <property type="match status" value="1"/>
</dbReference>
<sequence>MEIEIIDKNDALSSNFRDLVHDLLVFSAQYLNLSDQVEVSVTIVDNEEIRQINRDYRGKDYATDVISFAMRDVIEDDPLCQMDMAPLQAFDLMLGDLIISIDKVKSQAKEYGHSQRRELAFLVVHGFLHLNGYDHHSQAEEEEMFQLQENILAEFGVGR</sequence>
<dbReference type="EMBL" id="AGXA01000005">
    <property type="protein sequence ID" value="EKU94057.1"/>
    <property type="molecule type" value="Genomic_DNA"/>
</dbReference>
<dbReference type="PANTHER" id="PTHR46986:SF1">
    <property type="entry name" value="ENDORIBONUCLEASE YBEY, CHLOROPLASTIC"/>
    <property type="match status" value="1"/>
</dbReference>
<keyword evidence="6 9" id="KW-0255">Endonuclease</keyword>
<evidence type="ECO:0000256" key="5">
    <source>
        <dbReference type="ARBA" id="ARBA00022723"/>
    </source>
</evidence>
<dbReference type="Gene3D" id="3.40.390.30">
    <property type="entry name" value="Metalloproteases ('zincins'), catalytic domain"/>
    <property type="match status" value="1"/>
</dbReference>
<dbReference type="AlphaFoldDB" id="K9ESW8"/>
<feature type="binding site" evidence="9">
    <location>
        <position position="125"/>
    </location>
    <ligand>
        <name>Zn(2+)</name>
        <dbReference type="ChEBI" id="CHEBI:29105"/>
        <note>catalytic</note>
    </ligand>
</feature>
<reference evidence="10 11" key="1">
    <citation type="submission" date="2012-09" db="EMBL/GenBank/DDBJ databases">
        <title>The Genome Sequence of Alloiococcus otitis ATCC 51267.</title>
        <authorList>
            <consortium name="The Broad Institute Genome Sequencing Platform"/>
            <person name="Earl A."/>
            <person name="Ward D."/>
            <person name="Feldgarden M."/>
            <person name="Gevers D."/>
            <person name="Huys G."/>
            <person name="Walker B."/>
            <person name="Young S.K."/>
            <person name="Zeng Q."/>
            <person name="Gargeya S."/>
            <person name="Fitzgerald M."/>
            <person name="Haas B."/>
            <person name="Abouelleil A."/>
            <person name="Alvarado L."/>
            <person name="Arachchi H.M."/>
            <person name="Berlin A.M."/>
            <person name="Chapman S.B."/>
            <person name="Goldberg J."/>
            <person name="Griggs A."/>
            <person name="Gujja S."/>
            <person name="Hansen M."/>
            <person name="Howarth C."/>
            <person name="Imamovic A."/>
            <person name="Larimer J."/>
            <person name="McCowen C."/>
            <person name="Montmayeur A."/>
            <person name="Murphy C."/>
            <person name="Neiman D."/>
            <person name="Pearson M."/>
            <person name="Priest M."/>
            <person name="Roberts A."/>
            <person name="Saif S."/>
            <person name="Shea T."/>
            <person name="Sisk P."/>
            <person name="Sykes S."/>
            <person name="Wortman J."/>
            <person name="Nusbaum C."/>
            <person name="Birren B."/>
        </authorList>
    </citation>
    <scope>NUCLEOTIDE SEQUENCE [LARGE SCALE GENOMIC DNA]</scope>
    <source>
        <strain evidence="10 11">ATCC 51267</strain>
    </source>
</reference>
<evidence type="ECO:0000313" key="10">
    <source>
        <dbReference type="EMBL" id="EKU94057.1"/>
    </source>
</evidence>
<dbReference type="PANTHER" id="PTHR46986">
    <property type="entry name" value="ENDORIBONUCLEASE YBEY, CHLOROPLASTIC"/>
    <property type="match status" value="1"/>
</dbReference>
<keyword evidence="4 9" id="KW-0540">Nuclease</keyword>
<evidence type="ECO:0000256" key="3">
    <source>
        <dbReference type="ARBA" id="ARBA00022552"/>
    </source>
</evidence>
<proteinExistence type="inferred from homology"/>
<keyword evidence="2 9" id="KW-0690">Ribosome biogenesis</keyword>
<feature type="binding site" evidence="9">
    <location>
        <position position="129"/>
    </location>
    <ligand>
        <name>Zn(2+)</name>
        <dbReference type="ChEBI" id="CHEBI:29105"/>
        <note>catalytic</note>
    </ligand>
</feature>
<comment type="subcellular location">
    <subcellularLocation>
        <location evidence="9">Cytoplasm</location>
    </subcellularLocation>
</comment>
<comment type="caution">
    <text evidence="10">The sequence shown here is derived from an EMBL/GenBank/DDBJ whole genome shotgun (WGS) entry which is preliminary data.</text>
</comment>
<dbReference type="EC" id="3.1.-.-" evidence="9"/>
<accession>K9ESW8</accession>
<dbReference type="Pfam" id="PF02130">
    <property type="entry name" value="YbeY"/>
    <property type="match status" value="1"/>
</dbReference>